<protein>
    <submittedName>
        <fullName evidence="2">Pimeloyl-ACP methyl ester carboxylesterase</fullName>
    </submittedName>
</protein>
<gene>
    <name evidence="2" type="ORF">SAMN05444580_10886</name>
</gene>
<keyword evidence="3" id="KW-1185">Reference proteome</keyword>
<evidence type="ECO:0000313" key="3">
    <source>
        <dbReference type="Proteomes" id="UP000199417"/>
    </source>
</evidence>
<dbReference type="InterPro" id="IPR050266">
    <property type="entry name" value="AB_hydrolase_sf"/>
</dbReference>
<evidence type="ECO:0000259" key="1">
    <source>
        <dbReference type="Pfam" id="PF00561"/>
    </source>
</evidence>
<dbReference type="EMBL" id="FNAB01000008">
    <property type="protein sequence ID" value="SDD96882.1"/>
    <property type="molecule type" value="Genomic_DNA"/>
</dbReference>
<dbReference type="SUPFAM" id="SSF53474">
    <property type="entry name" value="alpha/beta-Hydrolases"/>
    <property type="match status" value="1"/>
</dbReference>
<dbReference type="Pfam" id="PF00561">
    <property type="entry name" value="Abhydrolase_1"/>
    <property type="match status" value="1"/>
</dbReference>
<name>A0A1G6Z313_9NOCA</name>
<accession>A0A1G6Z313</accession>
<feature type="domain" description="AB hydrolase-1" evidence="1">
    <location>
        <begin position="21"/>
        <end position="262"/>
    </location>
</feature>
<dbReference type="GO" id="GO:0003824">
    <property type="term" value="F:catalytic activity"/>
    <property type="evidence" value="ECO:0007669"/>
    <property type="project" value="UniProtKB-ARBA"/>
</dbReference>
<dbReference type="InterPro" id="IPR000073">
    <property type="entry name" value="AB_hydrolase_1"/>
</dbReference>
<proteinExistence type="predicted"/>
<dbReference type="Proteomes" id="UP000199417">
    <property type="component" value="Unassembled WGS sequence"/>
</dbReference>
<dbReference type="RefSeq" id="WP_072845641.1">
    <property type="nucleotide sequence ID" value="NZ_FNAB01000008.1"/>
</dbReference>
<dbReference type="AlphaFoldDB" id="A0A1G6Z313"/>
<dbReference type="PANTHER" id="PTHR43798:SF24">
    <property type="entry name" value="CIS-3-ALKYL-4-ALKYLOXETAN-2-ONE DECARBOXYLASE"/>
    <property type="match status" value="1"/>
</dbReference>
<organism evidence="2 3">
    <name type="scientific">Rhodococcus tukisamuensis</name>
    <dbReference type="NCBI Taxonomy" id="168276"/>
    <lineage>
        <taxon>Bacteria</taxon>
        <taxon>Bacillati</taxon>
        <taxon>Actinomycetota</taxon>
        <taxon>Actinomycetes</taxon>
        <taxon>Mycobacteriales</taxon>
        <taxon>Nocardiaceae</taxon>
        <taxon>Rhodococcus</taxon>
    </lineage>
</organism>
<dbReference type="STRING" id="168276.SAMN05444580_10886"/>
<dbReference type="PANTHER" id="PTHR43798">
    <property type="entry name" value="MONOACYLGLYCEROL LIPASE"/>
    <property type="match status" value="1"/>
</dbReference>
<dbReference type="GO" id="GO:0016020">
    <property type="term" value="C:membrane"/>
    <property type="evidence" value="ECO:0007669"/>
    <property type="project" value="TreeGrafter"/>
</dbReference>
<dbReference type="InterPro" id="IPR029058">
    <property type="entry name" value="AB_hydrolase_fold"/>
</dbReference>
<dbReference type="Gene3D" id="3.40.50.1820">
    <property type="entry name" value="alpha/beta hydrolase"/>
    <property type="match status" value="1"/>
</dbReference>
<evidence type="ECO:0000313" key="2">
    <source>
        <dbReference type="EMBL" id="SDD96882.1"/>
    </source>
</evidence>
<sequence>MRTVELSVGTVEYEDTGGAGPVIVFLHGLTMDGTLWRHVVDDLREDFRCILPTWPLGGHRVPMRADADLSLRSLAVLIGEFVGRLGPTDVTLAQNDWGGAQVLVANGDTSRIGRLVLTASEAFENYPPPPARPIVAAARVPGGLFLAMQLMRLRVMRRSPRAWGAMSKRPVPTEVMDGWFRPATRDRSIRRDLRKYVTSVPSRRVLGEWATAAASFEGPVLVVWGTEDVVMPPEHGRRLAEAFPRARLVELDDCYTLIPEDRPRELAAAIRDFLGAVDDPPGSTGGAGT</sequence>
<reference evidence="2 3" key="1">
    <citation type="submission" date="2016-10" db="EMBL/GenBank/DDBJ databases">
        <authorList>
            <person name="de Groot N.N."/>
        </authorList>
    </citation>
    <scope>NUCLEOTIDE SEQUENCE [LARGE SCALE GENOMIC DNA]</scope>
    <source>
        <strain evidence="2 3">JCM 11308</strain>
    </source>
</reference>